<gene>
    <name evidence="2" type="ORF">UFOVP1201_24</name>
    <name evidence="1" type="ORF">UFOVP788_17</name>
</gene>
<dbReference type="EMBL" id="LR796719">
    <property type="protein sequence ID" value="CAB4161714.1"/>
    <property type="molecule type" value="Genomic_DNA"/>
</dbReference>
<reference evidence="2" key="1">
    <citation type="submission" date="2020-05" db="EMBL/GenBank/DDBJ databases">
        <authorList>
            <person name="Chiriac C."/>
            <person name="Salcher M."/>
            <person name="Ghai R."/>
            <person name="Kavagutti S V."/>
        </authorList>
    </citation>
    <scope>NUCLEOTIDE SEQUENCE</scope>
</reference>
<dbReference type="EMBL" id="LR797146">
    <property type="protein sequence ID" value="CAB4189917.1"/>
    <property type="molecule type" value="Genomic_DNA"/>
</dbReference>
<evidence type="ECO:0000313" key="2">
    <source>
        <dbReference type="EMBL" id="CAB4189917.1"/>
    </source>
</evidence>
<name>A0A6J5R5X0_9CAUD</name>
<accession>A0A6J5R5X0</accession>
<evidence type="ECO:0000313" key="1">
    <source>
        <dbReference type="EMBL" id="CAB4161714.1"/>
    </source>
</evidence>
<protein>
    <submittedName>
        <fullName evidence="2">Uncharacterized protein</fullName>
    </submittedName>
</protein>
<sequence>MAAKQTFTVGQVLTAAEMTALQAAAYQESTYTAKTAAYTFAAGDEGQLFSMNNAGSVQFNIPVDATYNFAIGTEFNVFWITGAGQPTIGATTPATTTVISTGATSATPKLRVANSGATIKKLAANSWIVFGDLA</sequence>
<organism evidence="2">
    <name type="scientific">uncultured Caudovirales phage</name>
    <dbReference type="NCBI Taxonomy" id="2100421"/>
    <lineage>
        <taxon>Viruses</taxon>
        <taxon>Duplodnaviria</taxon>
        <taxon>Heunggongvirae</taxon>
        <taxon>Uroviricota</taxon>
        <taxon>Caudoviricetes</taxon>
        <taxon>Peduoviridae</taxon>
        <taxon>Maltschvirus</taxon>
        <taxon>Maltschvirus maltsch</taxon>
    </lineage>
</organism>
<proteinExistence type="predicted"/>